<dbReference type="Proteomes" id="UP000579153">
    <property type="component" value="Unassembled WGS sequence"/>
</dbReference>
<organism evidence="1 2">
    <name type="scientific">Nonomuraea jabiensis</name>
    <dbReference type="NCBI Taxonomy" id="882448"/>
    <lineage>
        <taxon>Bacteria</taxon>
        <taxon>Bacillati</taxon>
        <taxon>Actinomycetota</taxon>
        <taxon>Actinomycetes</taxon>
        <taxon>Streptosporangiales</taxon>
        <taxon>Streptosporangiaceae</taxon>
        <taxon>Nonomuraea</taxon>
    </lineage>
</organism>
<dbReference type="EMBL" id="JACHMB010000001">
    <property type="protein sequence ID" value="MBB5773760.1"/>
    <property type="molecule type" value="Genomic_DNA"/>
</dbReference>
<dbReference type="AlphaFoldDB" id="A0A7W9FY90"/>
<protein>
    <submittedName>
        <fullName evidence="1">Uncharacterized protein</fullName>
    </submittedName>
</protein>
<sequence length="37" mass="4039">MGRIEQAARLPQESEGGEWIMVCAGVVRASTHGARKR</sequence>
<evidence type="ECO:0000313" key="1">
    <source>
        <dbReference type="EMBL" id="MBB5773760.1"/>
    </source>
</evidence>
<reference evidence="1 2" key="1">
    <citation type="submission" date="2020-08" db="EMBL/GenBank/DDBJ databases">
        <title>Sequencing the genomes of 1000 actinobacteria strains.</title>
        <authorList>
            <person name="Klenk H.-P."/>
        </authorList>
    </citation>
    <scope>NUCLEOTIDE SEQUENCE [LARGE SCALE GENOMIC DNA]</scope>
    <source>
        <strain evidence="1 2">DSM 45507</strain>
    </source>
</reference>
<name>A0A7W9FY90_9ACTN</name>
<gene>
    <name evidence="1" type="ORF">HD596_000516</name>
</gene>
<keyword evidence="2" id="KW-1185">Reference proteome</keyword>
<proteinExistence type="predicted"/>
<evidence type="ECO:0000313" key="2">
    <source>
        <dbReference type="Proteomes" id="UP000579153"/>
    </source>
</evidence>
<accession>A0A7W9FY90</accession>
<comment type="caution">
    <text evidence="1">The sequence shown here is derived from an EMBL/GenBank/DDBJ whole genome shotgun (WGS) entry which is preliminary data.</text>
</comment>